<dbReference type="Gene3D" id="1.10.10.60">
    <property type="entry name" value="Homeodomain-like"/>
    <property type="match status" value="1"/>
</dbReference>
<dbReference type="SMART" id="SM00342">
    <property type="entry name" value="HTH_ARAC"/>
    <property type="match status" value="1"/>
</dbReference>
<evidence type="ECO:0000313" key="6">
    <source>
        <dbReference type="Proteomes" id="UP000829517"/>
    </source>
</evidence>
<feature type="domain" description="HTH araC/xylS-type" evidence="4">
    <location>
        <begin position="165"/>
        <end position="264"/>
    </location>
</feature>
<dbReference type="InterPro" id="IPR014710">
    <property type="entry name" value="RmlC-like_jellyroll"/>
</dbReference>
<evidence type="ECO:0000256" key="1">
    <source>
        <dbReference type="ARBA" id="ARBA00023015"/>
    </source>
</evidence>
<dbReference type="PANTHER" id="PTHR43280">
    <property type="entry name" value="ARAC-FAMILY TRANSCRIPTIONAL REGULATOR"/>
    <property type="match status" value="1"/>
</dbReference>
<evidence type="ECO:0000256" key="2">
    <source>
        <dbReference type="ARBA" id="ARBA00023125"/>
    </source>
</evidence>
<name>A0ABS9J2E4_9FLAO</name>
<dbReference type="Gene3D" id="2.60.120.10">
    <property type="entry name" value="Jelly Rolls"/>
    <property type="match status" value="1"/>
</dbReference>
<dbReference type="InterPro" id="IPR018060">
    <property type="entry name" value="HTH_AraC"/>
</dbReference>
<dbReference type="SUPFAM" id="SSF46689">
    <property type="entry name" value="Homeodomain-like"/>
    <property type="match status" value="1"/>
</dbReference>
<dbReference type="Pfam" id="PF12833">
    <property type="entry name" value="HTH_18"/>
    <property type="match status" value="1"/>
</dbReference>
<protein>
    <submittedName>
        <fullName evidence="5">Helix-turn-helix domain-containing protein</fullName>
    </submittedName>
</protein>
<evidence type="ECO:0000256" key="3">
    <source>
        <dbReference type="ARBA" id="ARBA00023163"/>
    </source>
</evidence>
<gene>
    <name evidence="5" type="ORF">JM658_07175</name>
</gene>
<keyword evidence="3" id="KW-0804">Transcription</keyword>
<keyword evidence="2" id="KW-0238">DNA-binding</keyword>
<dbReference type="PROSITE" id="PS01124">
    <property type="entry name" value="HTH_ARAC_FAMILY_2"/>
    <property type="match status" value="1"/>
</dbReference>
<dbReference type="RefSeq" id="WP_236958575.1">
    <property type="nucleotide sequence ID" value="NZ_JAETXX010000003.1"/>
</dbReference>
<dbReference type="EMBL" id="JAETXX010000003">
    <property type="protein sequence ID" value="MCF8714612.1"/>
    <property type="molecule type" value="Genomic_DNA"/>
</dbReference>
<dbReference type="PANTHER" id="PTHR43280:SF32">
    <property type="entry name" value="TRANSCRIPTIONAL REGULATORY PROTEIN"/>
    <property type="match status" value="1"/>
</dbReference>
<evidence type="ECO:0000259" key="4">
    <source>
        <dbReference type="PROSITE" id="PS01124"/>
    </source>
</evidence>
<keyword evidence="1" id="KW-0805">Transcription regulation</keyword>
<reference evidence="5 6" key="1">
    <citation type="submission" date="2021-01" db="EMBL/GenBank/DDBJ databases">
        <title>Genome sequencing of Joostella atrarenae M1-2 (= KCTC 23194).</title>
        <authorList>
            <person name="Zakaria M.R."/>
            <person name="Lam M.Q."/>
            <person name="Chong C.S."/>
        </authorList>
    </citation>
    <scope>NUCLEOTIDE SEQUENCE [LARGE SCALE GENOMIC DNA]</scope>
    <source>
        <strain evidence="5 6">M1-2</strain>
    </source>
</reference>
<dbReference type="InterPro" id="IPR037923">
    <property type="entry name" value="HTH-like"/>
</dbReference>
<dbReference type="Proteomes" id="UP000829517">
    <property type="component" value="Unassembled WGS sequence"/>
</dbReference>
<comment type="caution">
    <text evidence="5">The sequence shown here is derived from an EMBL/GenBank/DDBJ whole genome shotgun (WGS) entry which is preliminary data.</text>
</comment>
<organism evidence="5 6">
    <name type="scientific">Joostella atrarenae</name>
    <dbReference type="NCBI Taxonomy" id="679257"/>
    <lineage>
        <taxon>Bacteria</taxon>
        <taxon>Pseudomonadati</taxon>
        <taxon>Bacteroidota</taxon>
        <taxon>Flavobacteriia</taxon>
        <taxon>Flavobacteriales</taxon>
        <taxon>Flavobacteriaceae</taxon>
        <taxon>Joostella</taxon>
    </lineage>
</organism>
<evidence type="ECO:0000313" key="5">
    <source>
        <dbReference type="EMBL" id="MCF8714612.1"/>
    </source>
</evidence>
<keyword evidence="6" id="KW-1185">Reference proteome</keyword>
<accession>A0ABS9J2E4</accession>
<dbReference type="SUPFAM" id="SSF51215">
    <property type="entry name" value="Regulatory protein AraC"/>
    <property type="match status" value="1"/>
</dbReference>
<sequence length="268" mass="31503">MEEVIPIKNKISYYTDIKIAPFDPNKRFTKPHRHNKYFEIVYLSKAEGYHYIDDIAYKIDGPTFFFIRKEAVHHWDITTIPEGYVVIFKESFLQNTLDDTLNTLLMKLNSHHEKKCTEPEFVEELFKLLCFESNREIGHNKLVFEGLLKALLAHLNINLEIQDLGKTDEFLKMLADNPVNNVSFYADKLQLSNQQLNQLCKKEYAKTTSEVIASHINTEAKRLLKYSKITISEIAFHLNFKNASHFVKYFKKHNAVTPLNFRKEENRP</sequence>
<proteinExistence type="predicted"/>
<dbReference type="InterPro" id="IPR009057">
    <property type="entry name" value="Homeodomain-like_sf"/>
</dbReference>